<dbReference type="Proteomes" id="UP001201812">
    <property type="component" value="Unassembled WGS sequence"/>
</dbReference>
<evidence type="ECO:0000313" key="2">
    <source>
        <dbReference type="EMBL" id="KAI1692127.1"/>
    </source>
</evidence>
<dbReference type="SUPFAM" id="SSF56235">
    <property type="entry name" value="N-terminal nucleophile aminohydrolases (Ntn hydrolases)"/>
    <property type="match status" value="1"/>
</dbReference>
<dbReference type="Gene3D" id="1.10.246.130">
    <property type="match status" value="1"/>
</dbReference>
<dbReference type="AlphaFoldDB" id="A0AAD4MFR0"/>
<feature type="region of interest" description="Disordered" evidence="1">
    <location>
        <begin position="42"/>
        <end position="66"/>
    </location>
</feature>
<dbReference type="InterPro" id="IPR043138">
    <property type="entry name" value="GGT_lsub"/>
</dbReference>
<evidence type="ECO:0000313" key="3">
    <source>
        <dbReference type="Proteomes" id="UP001201812"/>
    </source>
</evidence>
<protein>
    <submittedName>
        <fullName evidence="2">Gamma-glutamyltranspeptidase 1-like</fullName>
    </submittedName>
</protein>
<organism evidence="2 3">
    <name type="scientific">Ditylenchus destructor</name>
    <dbReference type="NCBI Taxonomy" id="166010"/>
    <lineage>
        <taxon>Eukaryota</taxon>
        <taxon>Metazoa</taxon>
        <taxon>Ecdysozoa</taxon>
        <taxon>Nematoda</taxon>
        <taxon>Chromadorea</taxon>
        <taxon>Rhabditida</taxon>
        <taxon>Tylenchina</taxon>
        <taxon>Tylenchomorpha</taxon>
        <taxon>Sphaerularioidea</taxon>
        <taxon>Anguinidae</taxon>
        <taxon>Anguininae</taxon>
        <taxon>Ditylenchus</taxon>
    </lineage>
</organism>
<comment type="caution">
    <text evidence="2">The sequence shown here is derived from an EMBL/GenBank/DDBJ whole genome shotgun (WGS) entry which is preliminary data.</text>
</comment>
<keyword evidence="3" id="KW-1185">Reference proteome</keyword>
<name>A0AAD4MFR0_9BILA</name>
<evidence type="ECO:0000256" key="1">
    <source>
        <dbReference type="SAM" id="MobiDB-lite"/>
    </source>
</evidence>
<proteinExistence type="predicted"/>
<accession>A0AAD4MFR0</accession>
<gene>
    <name evidence="2" type="ORF">DdX_21430</name>
</gene>
<reference evidence="2" key="1">
    <citation type="submission" date="2022-01" db="EMBL/GenBank/DDBJ databases">
        <title>Genome Sequence Resource for Two Populations of Ditylenchus destructor, the Migratory Endoparasitic Phytonematode.</title>
        <authorList>
            <person name="Zhang H."/>
            <person name="Lin R."/>
            <person name="Xie B."/>
        </authorList>
    </citation>
    <scope>NUCLEOTIDE SEQUENCE</scope>
    <source>
        <strain evidence="2">BazhouSP</strain>
    </source>
</reference>
<dbReference type="EMBL" id="JAKKPZ010000820">
    <property type="protein sequence ID" value="KAI1692127.1"/>
    <property type="molecule type" value="Genomic_DNA"/>
</dbReference>
<sequence length="66" mass="7505">MKLAFADVYRYVSERRTMEVTTEQMLDDAYLASRARLIDPKKAQDFKAGNRSRAAPSTLRPPTRAA</sequence>
<dbReference type="InterPro" id="IPR029055">
    <property type="entry name" value="Ntn_hydrolases_N"/>
</dbReference>